<organism evidence="2 3">
    <name type="scientific">Mesoplasma syrphidae</name>
    <dbReference type="NCBI Taxonomy" id="225999"/>
    <lineage>
        <taxon>Bacteria</taxon>
        <taxon>Bacillati</taxon>
        <taxon>Mycoplasmatota</taxon>
        <taxon>Mollicutes</taxon>
        <taxon>Entomoplasmatales</taxon>
        <taxon>Entomoplasmataceae</taxon>
        <taxon>Mesoplasma</taxon>
    </lineage>
</organism>
<gene>
    <name evidence="2" type="ORF">CXP39_01485</name>
</gene>
<protein>
    <recommendedName>
        <fullName evidence="4">DUF177 domain-containing protein</fullName>
    </recommendedName>
</protein>
<accession>A0A2K9BUS4</accession>
<dbReference type="Proteomes" id="UP000233419">
    <property type="component" value="Chromosome"/>
</dbReference>
<feature type="region of interest" description="Disordered" evidence="1">
    <location>
        <begin position="141"/>
        <end position="163"/>
    </location>
</feature>
<reference evidence="2 3" key="1">
    <citation type="submission" date="2017-12" db="EMBL/GenBank/DDBJ databases">
        <title>Mesoplasma syrphidae YJS, Complete Genome.</title>
        <authorList>
            <person name="Knight T.F."/>
            <person name="Citino T."/>
            <person name="Rubinstein R."/>
            <person name="Neuschaefer Z."/>
        </authorList>
    </citation>
    <scope>NUCLEOTIDE SEQUENCE [LARGE SCALE GENOMIC DNA]</scope>
    <source>
        <strain evidence="2 3">YJS</strain>
    </source>
</reference>
<evidence type="ECO:0000313" key="3">
    <source>
        <dbReference type="Proteomes" id="UP000233419"/>
    </source>
</evidence>
<evidence type="ECO:0000256" key="1">
    <source>
        <dbReference type="SAM" id="MobiDB-lite"/>
    </source>
</evidence>
<evidence type="ECO:0000313" key="2">
    <source>
        <dbReference type="EMBL" id="AUF83470.1"/>
    </source>
</evidence>
<keyword evidence="3" id="KW-1185">Reference proteome</keyword>
<dbReference type="EMBL" id="CP025257">
    <property type="protein sequence ID" value="AUF83470.1"/>
    <property type="molecule type" value="Genomic_DNA"/>
</dbReference>
<sequence length="163" mass="18968">MYLAELLSKQHQELTAKIDSPEKIVSANILIKQFLEIDYDIDVDYFEDIQTVKVIGVINFRLLAIDARDGQEFEYSDGIDWNDEYTFNAELNDQANLILGEEFSLQDYIIEQININIPVNLSKNNDIILKAGSGWELLTQQQFDESENDNPDPRWEKLSEYKK</sequence>
<evidence type="ECO:0008006" key="4">
    <source>
        <dbReference type="Google" id="ProtNLM"/>
    </source>
</evidence>
<feature type="compositionally biased region" description="Basic and acidic residues" evidence="1">
    <location>
        <begin position="151"/>
        <end position="163"/>
    </location>
</feature>
<dbReference type="OrthoDB" id="398678at2"/>
<proteinExistence type="predicted"/>
<name>A0A2K9BUS4_9MOLU</name>
<dbReference type="RefSeq" id="WP_036256270.1">
    <property type="nucleotide sequence ID" value="NZ_CP025257.1"/>
</dbReference>
<dbReference type="AlphaFoldDB" id="A0A2K9BUS4"/>
<dbReference type="KEGG" id="msyr:CXP39_01485"/>